<sequence>MIFNWTICSLIGHQLNHKAHKIIINGDTVIRVRNFGFGLKKVYKTSDIEGFLTYSISGKKNANEYLYLIAGDEKVAKLSTYYHQNYQELKLSIVQHQIENLANERWTIWKHLTA</sequence>
<keyword evidence="2" id="KW-1185">Reference proteome</keyword>
<dbReference type="Proteomes" id="UP000199705">
    <property type="component" value="Unassembled WGS sequence"/>
</dbReference>
<proteinExistence type="predicted"/>
<organism evidence="1 2">
    <name type="scientific">Mucilaginibacter gossypii</name>
    <dbReference type="NCBI Taxonomy" id="551996"/>
    <lineage>
        <taxon>Bacteria</taxon>
        <taxon>Pseudomonadati</taxon>
        <taxon>Bacteroidota</taxon>
        <taxon>Sphingobacteriia</taxon>
        <taxon>Sphingobacteriales</taxon>
        <taxon>Sphingobacteriaceae</taxon>
        <taxon>Mucilaginibacter</taxon>
    </lineage>
</organism>
<protein>
    <submittedName>
        <fullName evidence="1">Uncharacterized protein</fullName>
    </submittedName>
</protein>
<gene>
    <name evidence="1" type="ORF">SAMN05192573_12122</name>
</gene>
<accession>A0A1G8KNQ0</accession>
<name>A0A1G8KNQ0_9SPHI</name>
<reference evidence="2" key="1">
    <citation type="submission" date="2016-10" db="EMBL/GenBank/DDBJ databases">
        <authorList>
            <person name="Varghese N."/>
            <person name="Submissions S."/>
        </authorList>
    </citation>
    <scope>NUCLEOTIDE SEQUENCE [LARGE SCALE GENOMIC DNA]</scope>
    <source>
        <strain evidence="2">Gh-67</strain>
    </source>
</reference>
<evidence type="ECO:0000313" key="2">
    <source>
        <dbReference type="Proteomes" id="UP000199705"/>
    </source>
</evidence>
<dbReference type="RefSeq" id="WP_129571323.1">
    <property type="nucleotide sequence ID" value="NZ_CP071878.2"/>
</dbReference>
<dbReference type="STRING" id="551996.SAMN05192573_12122"/>
<dbReference type="EMBL" id="FNCG01000021">
    <property type="protein sequence ID" value="SDI44972.1"/>
    <property type="molecule type" value="Genomic_DNA"/>
</dbReference>
<dbReference type="AlphaFoldDB" id="A0A1G8KNQ0"/>
<evidence type="ECO:0000313" key="1">
    <source>
        <dbReference type="EMBL" id="SDI44972.1"/>
    </source>
</evidence>